<dbReference type="SMART" id="SM00343">
    <property type="entry name" value="ZnF_C2HC"/>
    <property type="match status" value="1"/>
</dbReference>
<dbReference type="Gene3D" id="2.40.70.10">
    <property type="entry name" value="Acid Proteases"/>
    <property type="match status" value="1"/>
</dbReference>
<dbReference type="SUPFAM" id="SSF56672">
    <property type="entry name" value="DNA/RNA polymerases"/>
    <property type="match status" value="1"/>
</dbReference>
<feature type="region of interest" description="Disordered" evidence="9">
    <location>
        <begin position="43"/>
        <end position="90"/>
    </location>
</feature>
<feature type="domain" description="Reverse transcriptase" evidence="11">
    <location>
        <begin position="679"/>
        <end position="858"/>
    </location>
</feature>
<dbReference type="SUPFAM" id="SSF57756">
    <property type="entry name" value="Retrovirus zinc finger-like domains"/>
    <property type="match status" value="1"/>
</dbReference>
<dbReference type="Gene3D" id="3.30.420.10">
    <property type="entry name" value="Ribonuclease H-like superfamily/Ribonuclease H"/>
    <property type="match status" value="1"/>
</dbReference>
<feature type="compositionally biased region" description="Basic and acidic residues" evidence="9">
    <location>
        <begin position="76"/>
        <end position="90"/>
    </location>
</feature>
<dbReference type="InterPro" id="IPR021109">
    <property type="entry name" value="Peptidase_aspartic_dom_sf"/>
</dbReference>
<dbReference type="GO" id="GO:0003964">
    <property type="term" value="F:RNA-directed DNA polymerase activity"/>
    <property type="evidence" value="ECO:0007669"/>
    <property type="project" value="UniProtKB-KW"/>
</dbReference>
<keyword evidence="3" id="KW-0548">Nucleotidyltransferase</keyword>
<dbReference type="InterPro" id="IPR005162">
    <property type="entry name" value="Retrotrans_gag_dom"/>
</dbReference>
<feature type="domain" description="CCHC-type" evidence="10">
    <location>
        <begin position="314"/>
        <end position="330"/>
    </location>
</feature>
<dbReference type="GO" id="GO:0004519">
    <property type="term" value="F:endonuclease activity"/>
    <property type="evidence" value="ECO:0007669"/>
    <property type="project" value="UniProtKB-KW"/>
</dbReference>
<dbReference type="FunFam" id="1.10.340.70:FF:000001">
    <property type="entry name" value="Retrovirus-related Pol polyprotein from transposon gypsy-like Protein"/>
    <property type="match status" value="1"/>
</dbReference>
<evidence type="ECO:0000256" key="5">
    <source>
        <dbReference type="ARBA" id="ARBA00022759"/>
    </source>
</evidence>
<feature type="region of interest" description="Disordered" evidence="9">
    <location>
        <begin position="1"/>
        <end position="20"/>
    </location>
</feature>
<dbReference type="Gene3D" id="3.10.10.10">
    <property type="entry name" value="HIV Type 1 Reverse Transcriptase, subunit A, domain 1"/>
    <property type="match status" value="1"/>
</dbReference>
<dbReference type="Pfam" id="PF17921">
    <property type="entry name" value="Integrase_H2C2"/>
    <property type="match status" value="1"/>
</dbReference>
<dbReference type="Pfam" id="PF03732">
    <property type="entry name" value="Retrotrans_gag"/>
    <property type="match status" value="1"/>
</dbReference>
<gene>
    <name evidence="13" type="ORF">LWI28_017813</name>
</gene>
<dbReference type="Pfam" id="PF00078">
    <property type="entry name" value="RVT_1"/>
    <property type="match status" value="1"/>
</dbReference>
<evidence type="ECO:0000256" key="9">
    <source>
        <dbReference type="SAM" id="MobiDB-lite"/>
    </source>
</evidence>
<keyword evidence="4" id="KW-0540">Nuclease</keyword>
<dbReference type="EMBL" id="JAJSOW010000106">
    <property type="protein sequence ID" value="KAI9161477.1"/>
    <property type="molecule type" value="Genomic_DNA"/>
</dbReference>
<dbReference type="Pfam" id="PF00665">
    <property type="entry name" value="rve"/>
    <property type="match status" value="1"/>
</dbReference>
<keyword evidence="7" id="KW-0695">RNA-directed DNA polymerase</keyword>
<keyword evidence="8" id="KW-0479">Metal-binding</keyword>
<keyword evidence="8" id="KW-0862">Zinc</keyword>
<keyword evidence="2" id="KW-0808">Transferase</keyword>
<dbReference type="InterPro" id="IPR041373">
    <property type="entry name" value="RT_RNaseH"/>
</dbReference>
<reference evidence="13" key="1">
    <citation type="journal article" date="2022" name="Plant J.">
        <title>Strategies of tolerance reflected in two North American maple genomes.</title>
        <authorList>
            <person name="McEvoy S.L."/>
            <person name="Sezen U.U."/>
            <person name="Trouern-Trend A."/>
            <person name="McMahon S.M."/>
            <person name="Schaberg P.G."/>
            <person name="Yang J."/>
            <person name="Wegrzyn J.L."/>
            <person name="Swenson N.G."/>
        </authorList>
    </citation>
    <scope>NUCLEOTIDE SEQUENCE</scope>
    <source>
        <strain evidence="13">91603</strain>
    </source>
</reference>
<evidence type="ECO:0000256" key="3">
    <source>
        <dbReference type="ARBA" id="ARBA00022695"/>
    </source>
</evidence>
<evidence type="ECO:0000313" key="13">
    <source>
        <dbReference type="EMBL" id="KAI9161477.1"/>
    </source>
</evidence>
<evidence type="ECO:0000259" key="11">
    <source>
        <dbReference type="PROSITE" id="PS50878"/>
    </source>
</evidence>
<proteinExistence type="predicted"/>
<evidence type="ECO:0000313" key="14">
    <source>
        <dbReference type="Proteomes" id="UP001064489"/>
    </source>
</evidence>
<evidence type="ECO:0000256" key="2">
    <source>
        <dbReference type="ARBA" id="ARBA00022679"/>
    </source>
</evidence>
<evidence type="ECO:0000256" key="8">
    <source>
        <dbReference type="PROSITE-ProRule" id="PRU00047"/>
    </source>
</evidence>
<dbReference type="InterPro" id="IPR012337">
    <property type="entry name" value="RNaseH-like_sf"/>
</dbReference>
<dbReference type="SUPFAM" id="SSF53098">
    <property type="entry name" value="Ribonuclease H-like"/>
    <property type="match status" value="1"/>
</dbReference>
<dbReference type="InterPro" id="IPR036397">
    <property type="entry name" value="RNaseH_sf"/>
</dbReference>
<dbReference type="FunFam" id="3.30.70.270:FF:000026">
    <property type="entry name" value="Transposon Ty3-G Gag-Pol polyprotein"/>
    <property type="match status" value="1"/>
</dbReference>
<dbReference type="PROSITE" id="PS50878">
    <property type="entry name" value="RT_POL"/>
    <property type="match status" value="1"/>
</dbReference>
<dbReference type="FunFam" id="3.30.420.10:FF:000032">
    <property type="entry name" value="Retrovirus-related Pol polyprotein from transposon 297-like Protein"/>
    <property type="match status" value="1"/>
</dbReference>
<comment type="caution">
    <text evidence="13">The sequence shown here is derived from an EMBL/GenBank/DDBJ whole genome shotgun (WGS) entry which is preliminary data.</text>
</comment>
<keyword evidence="14" id="KW-1185">Reference proteome</keyword>
<dbReference type="InterPro" id="IPR000477">
    <property type="entry name" value="RT_dom"/>
</dbReference>
<dbReference type="GO" id="GO:0015074">
    <property type="term" value="P:DNA integration"/>
    <property type="evidence" value="ECO:0007669"/>
    <property type="project" value="InterPro"/>
</dbReference>
<dbReference type="PANTHER" id="PTHR35046:SF18">
    <property type="entry name" value="RNA-DIRECTED DNA POLYMERASE"/>
    <property type="match status" value="1"/>
</dbReference>
<sequence length="1523" mass="171968">MSPKRRVPNRIPVEEANERDRVAQLEQQMAQITEQLATLLANQNPFQALNPNEGDVEEESDEESESQIEVPQQRRQALEQEDNRRWESGMRTEIPEFQGNLSPEEFLDWLGIVEEILEFKNVPANARVALVATRLRGRAAAWWQQIKLTRNRMGKSKIKDWEKMVGKLRAEFLPHNFRKLLYQKLQNLRQGSRTVDDYTTEFYQLLVRNDIQDTPEQIVSRYCGGLRAQILEVINLFDPATLSEAHQRAVQLEKNLTRRGGGGGLTYGSSVASNRLGSGGSNPTNRPVTMGGNSSSQQASIGLNQQPRVAGGFKCFNCGEVGHRQSECKKLGKRVLFAETEGGDEDDVFVGEEPHFDGDEEVSAEWVEGDVGPLLMARPVYSTTEFFQPFTDTVEPAGVVFAAASSLPLLNKGSTEDKCNATPGSAMVVQRTCLAPRADDSDWLRNNVFNSTCTILDKVCRFIIDGGSCENIVSAEVVSKLGIKTGEHPKPYRLAWLQKGGEVTVSQRALMSFSVGKHYKDQIWCDVVRMDACHLLLGRPWQFDRKVKHDGFRNTYTFLYDKINIVLLPSKPRERPTVAGGSTLLSFSEFELEMGDAETVYLLLTKEVDTKVEIPAAAAPLLVEFADLFPAELPEGLPPLRDIQHHIDLEPGAMLPNRPHYRMSPSEHEELRRQVEDLLAKGHIRESLSPCAVPALLIPKKDGSWRMCVDSRAINKITVRYRFPIPRLDDLLDQLSGAKLFSKLDLKSGYHQIRIRPGDEWKTAFKTREGLYEWMVMPFGLSNAPSTFMRVMNQVLRPFIGKFVVVYFDDILIFSADETLHVQHLREVLTVLQREKLIAAANKCVFLANEILFLGYKISGSGLQVDEKKIEAIKNWPQPACLTEVRSFHGLAAFYRRFIPHFSSIMAPITDCIKDKKFQWSQVAEDAFQLIKVRLTTAPILILPDFSQPFELHSDASKVGIGAVLSQGGKPIAFFSEKLTGARARYSTYDIEFYAVVQAVKHWRHYLFHREFVLYTDHEALKHLHSQDKISARHASWSAYLQQFTFVLKHKAGSSNRVADALSRRSNLLTAMSVSVPGFETFRELLDTDPYFATILQNLGADENRNFVLIDGYLFHKNQLCVPESSLRLQIIKEVHGEGHVGRDRTLQLVKDSYFWPTIRREVERYVARCHVCQVSKGTATNAGLYMPLPIPTQPWTALSMDFVLGLPRTQRGFDSIFVVVDRFSKMVHFIPCKKTTDAVNVAQLFFRDIYRLHGLPDSIVSDRDTRFLSHFWRSLWKMVNTQLNFSSAYHPQSDGQTEVVNRSLGGLLRCLVGDNVRSWDQKLSQAEFAHNHSVNRSTGFSPFQIVYSVVPRGPLGLLPLPSNTRCHGKVEDFVHNLQDIHAQVCENLEQSTKNYKLSADKKRRQVDFEVGDLVWVVLTKDRFPVGEYNKLAAKKIGPLEVLEKINSNAYRVRLPSHIRTADVFNVKHLVPYVAESDDESSGGAMGCASRSTLVQPGGDDAAKVMALDNLDSKDRNRGGVQG</sequence>
<reference evidence="13" key="2">
    <citation type="submission" date="2023-02" db="EMBL/GenBank/DDBJ databases">
        <authorList>
            <person name="Swenson N.G."/>
            <person name="Wegrzyn J.L."/>
            <person name="Mcevoy S.L."/>
        </authorList>
    </citation>
    <scope>NUCLEOTIDE SEQUENCE</scope>
    <source>
        <strain evidence="13">91603</strain>
        <tissue evidence="13">Leaf</tissue>
    </source>
</reference>
<dbReference type="InterPro" id="IPR043128">
    <property type="entry name" value="Rev_trsase/Diguanyl_cyclase"/>
</dbReference>
<evidence type="ECO:0000256" key="4">
    <source>
        <dbReference type="ARBA" id="ARBA00022722"/>
    </source>
</evidence>
<dbReference type="Pfam" id="PF24626">
    <property type="entry name" value="SH3_Tf2-1"/>
    <property type="match status" value="1"/>
</dbReference>
<dbReference type="Proteomes" id="UP001064489">
    <property type="component" value="Chromosome 2"/>
</dbReference>
<evidence type="ECO:0000256" key="6">
    <source>
        <dbReference type="ARBA" id="ARBA00022801"/>
    </source>
</evidence>
<dbReference type="PROSITE" id="PS50158">
    <property type="entry name" value="ZF_CCHC"/>
    <property type="match status" value="1"/>
</dbReference>
<dbReference type="GO" id="GO:0008270">
    <property type="term" value="F:zinc ion binding"/>
    <property type="evidence" value="ECO:0007669"/>
    <property type="project" value="UniProtKB-KW"/>
</dbReference>
<keyword evidence="5" id="KW-0255">Endonuclease</keyword>
<evidence type="ECO:0000256" key="1">
    <source>
        <dbReference type="ARBA" id="ARBA00012493"/>
    </source>
</evidence>
<dbReference type="EC" id="2.7.7.49" evidence="1"/>
<dbReference type="InterPro" id="IPR001878">
    <property type="entry name" value="Znf_CCHC"/>
</dbReference>
<dbReference type="InterPro" id="IPR041588">
    <property type="entry name" value="Integrase_H2C2"/>
</dbReference>
<organism evidence="13 14">
    <name type="scientific">Acer negundo</name>
    <name type="common">Box elder</name>
    <dbReference type="NCBI Taxonomy" id="4023"/>
    <lineage>
        <taxon>Eukaryota</taxon>
        <taxon>Viridiplantae</taxon>
        <taxon>Streptophyta</taxon>
        <taxon>Embryophyta</taxon>
        <taxon>Tracheophyta</taxon>
        <taxon>Spermatophyta</taxon>
        <taxon>Magnoliopsida</taxon>
        <taxon>eudicotyledons</taxon>
        <taxon>Gunneridae</taxon>
        <taxon>Pentapetalae</taxon>
        <taxon>rosids</taxon>
        <taxon>malvids</taxon>
        <taxon>Sapindales</taxon>
        <taxon>Sapindaceae</taxon>
        <taxon>Hippocastanoideae</taxon>
        <taxon>Acereae</taxon>
        <taxon>Acer</taxon>
    </lineage>
</organism>
<feature type="compositionally biased region" description="Acidic residues" evidence="9">
    <location>
        <begin position="54"/>
        <end position="66"/>
    </location>
</feature>
<dbReference type="Gene3D" id="3.30.70.270">
    <property type="match status" value="2"/>
</dbReference>
<dbReference type="CDD" id="cd00303">
    <property type="entry name" value="retropepsin_like"/>
    <property type="match status" value="1"/>
</dbReference>
<dbReference type="Gene3D" id="1.10.340.70">
    <property type="match status" value="1"/>
</dbReference>
<keyword evidence="6" id="KW-0378">Hydrolase</keyword>
<dbReference type="Pfam" id="PF00098">
    <property type="entry name" value="zf-CCHC"/>
    <property type="match status" value="1"/>
</dbReference>
<dbReference type="InterPro" id="IPR036875">
    <property type="entry name" value="Znf_CCHC_sf"/>
</dbReference>
<dbReference type="PROSITE" id="PS50994">
    <property type="entry name" value="INTEGRASE"/>
    <property type="match status" value="1"/>
</dbReference>
<dbReference type="GO" id="GO:0016787">
    <property type="term" value="F:hydrolase activity"/>
    <property type="evidence" value="ECO:0007669"/>
    <property type="project" value="UniProtKB-KW"/>
</dbReference>
<dbReference type="CDD" id="cd09274">
    <property type="entry name" value="RNase_HI_RT_Ty3"/>
    <property type="match status" value="1"/>
</dbReference>
<evidence type="ECO:0000259" key="10">
    <source>
        <dbReference type="PROSITE" id="PS50158"/>
    </source>
</evidence>
<dbReference type="Pfam" id="PF17917">
    <property type="entry name" value="RT_RNaseH"/>
    <property type="match status" value="1"/>
</dbReference>
<evidence type="ECO:0000259" key="12">
    <source>
        <dbReference type="PROSITE" id="PS50994"/>
    </source>
</evidence>
<dbReference type="InterPro" id="IPR043502">
    <property type="entry name" value="DNA/RNA_pol_sf"/>
</dbReference>
<dbReference type="GO" id="GO:0003676">
    <property type="term" value="F:nucleic acid binding"/>
    <property type="evidence" value="ECO:0007669"/>
    <property type="project" value="InterPro"/>
</dbReference>
<dbReference type="InterPro" id="IPR001584">
    <property type="entry name" value="Integrase_cat-core"/>
</dbReference>
<dbReference type="PANTHER" id="PTHR35046">
    <property type="entry name" value="ZINC KNUCKLE (CCHC-TYPE) FAMILY PROTEIN"/>
    <property type="match status" value="1"/>
</dbReference>
<dbReference type="InterPro" id="IPR056924">
    <property type="entry name" value="SH3_Tf2-1"/>
</dbReference>
<feature type="region of interest" description="Disordered" evidence="9">
    <location>
        <begin position="272"/>
        <end position="299"/>
    </location>
</feature>
<dbReference type="Gene3D" id="3.10.20.370">
    <property type="match status" value="1"/>
</dbReference>
<keyword evidence="8" id="KW-0863">Zinc-finger</keyword>
<feature type="domain" description="Integrase catalytic" evidence="12">
    <location>
        <begin position="1191"/>
        <end position="1351"/>
    </location>
</feature>
<protein>
    <recommendedName>
        <fullName evidence="1">RNA-directed DNA polymerase</fullName>
        <ecNumber evidence="1">2.7.7.49</ecNumber>
    </recommendedName>
</protein>
<dbReference type="CDD" id="cd01647">
    <property type="entry name" value="RT_LTR"/>
    <property type="match status" value="1"/>
</dbReference>
<accession>A0AAD5IFV5</accession>
<evidence type="ECO:0000256" key="7">
    <source>
        <dbReference type="ARBA" id="ARBA00022918"/>
    </source>
</evidence>
<dbReference type="FunFam" id="3.10.20.370:FF:000001">
    <property type="entry name" value="Retrovirus-related Pol polyprotein from transposon 17.6-like protein"/>
    <property type="match status" value="1"/>
</dbReference>
<name>A0AAD5IFV5_ACENE</name>